<proteinExistence type="predicted"/>
<evidence type="ECO:0000313" key="2">
    <source>
        <dbReference type="Proteomes" id="UP001168877"/>
    </source>
</evidence>
<name>A0AA39VXD6_ACESA</name>
<dbReference type="InterPro" id="IPR052929">
    <property type="entry name" value="RNase_H-like_EbsB-rel"/>
</dbReference>
<accession>A0AA39VXD6</accession>
<dbReference type="EMBL" id="JAUESC010000003">
    <property type="protein sequence ID" value="KAK0601899.1"/>
    <property type="molecule type" value="Genomic_DNA"/>
</dbReference>
<dbReference type="AlphaFoldDB" id="A0AA39VXD6"/>
<protein>
    <recommendedName>
        <fullName evidence="3">RNase H type-1 domain-containing protein</fullName>
    </recommendedName>
</protein>
<evidence type="ECO:0000313" key="1">
    <source>
        <dbReference type="EMBL" id="KAK0601899.1"/>
    </source>
</evidence>
<evidence type="ECO:0008006" key="3">
    <source>
        <dbReference type="Google" id="ProtNLM"/>
    </source>
</evidence>
<comment type="caution">
    <text evidence="1">The sequence shown here is derived from an EMBL/GenBank/DDBJ whole genome shotgun (WGS) entry which is preliminary data.</text>
</comment>
<keyword evidence="2" id="KW-1185">Reference proteome</keyword>
<organism evidence="1 2">
    <name type="scientific">Acer saccharum</name>
    <name type="common">Sugar maple</name>
    <dbReference type="NCBI Taxonomy" id="4024"/>
    <lineage>
        <taxon>Eukaryota</taxon>
        <taxon>Viridiplantae</taxon>
        <taxon>Streptophyta</taxon>
        <taxon>Embryophyta</taxon>
        <taxon>Tracheophyta</taxon>
        <taxon>Spermatophyta</taxon>
        <taxon>Magnoliopsida</taxon>
        <taxon>eudicotyledons</taxon>
        <taxon>Gunneridae</taxon>
        <taxon>Pentapetalae</taxon>
        <taxon>rosids</taxon>
        <taxon>malvids</taxon>
        <taxon>Sapindales</taxon>
        <taxon>Sapindaceae</taxon>
        <taxon>Hippocastanoideae</taxon>
        <taxon>Acereae</taxon>
        <taxon>Acer</taxon>
    </lineage>
</organism>
<reference evidence="1" key="2">
    <citation type="submission" date="2023-06" db="EMBL/GenBank/DDBJ databases">
        <authorList>
            <person name="Swenson N.G."/>
            <person name="Wegrzyn J.L."/>
            <person name="Mcevoy S.L."/>
        </authorList>
    </citation>
    <scope>NUCLEOTIDE SEQUENCE</scope>
    <source>
        <strain evidence="1">NS2018</strain>
        <tissue evidence="1">Leaf</tissue>
    </source>
</reference>
<dbReference type="PANTHER" id="PTHR47074">
    <property type="entry name" value="BNAC02G40300D PROTEIN"/>
    <property type="match status" value="1"/>
</dbReference>
<sequence length="198" mass="22937">MELLCIIMWKVWCVRNDWVHNGRSFDVNEVVWWSRNYVDEIQRASFNRDKGGAMGSRSREEVNDRWKPSDHGRMKINCEVRVDNRRRRVRYGIIMRDTRGRVLWCSAQGCEANFNLDCAKAMAAFKGLNVEANYGGILEAIHNFSSNVRPVTFQFVSSKANMVALELAKVTLGLSELVVWKDDAPIFIRDLVEAKYRT</sequence>
<dbReference type="Proteomes" id="UP001168877">
    <property type="component" value="Unassembled WGS sequence"/>
</dbReference>
<dbReference type="PANTHER" id="PTHR47074:SF48">
    <property type="entry name" value="POLYNUCLEOTIDYL TRANSFERASE, RIBONUCLEASE H-LIKE SUPERFAMILY PROTEIN"/>
    <property type="match status" value="1"/>
</dbReference>
<gene>
    <name evidence="1" type="ORF">LWI29_028585</name>
</gene>
<reference evidence="1" key="1">
    <citation type="journal article" date="2022" name="Plant J.">
        <title>Strategies of tolerance reflected in two North American maple genomes.</title>
        <authorList>
            <person name="McEvoy S.L."/>
            <person name="Sezen U.U."/>
            <person name="Trouern-Trend A."/>
            <person name="McMahon S.M."/>
            <person name="Schaberg P.G."/>
            <person name="Yang J."/>
            <person name="Wegrzyn J.L."/>
            <person name="Swenson N.G."/>
        </authorList>
    </citation>
    <scope>NUCLEOTIDE SEQUENCE</scope>
    <source>
        <strain evidence="1">NS2018</strain>
    </source>
</reference>